<protein>
    <submittedName>
        <fullName evidence="1">Uncharacterized protein</fullName>
    </submittedName>
</protein>
<reference evidence="1 2" key="1">
    <citation type="submission" date="2019-11" db="EMBL/GenBank/DDBJ databases">
        <authorList>
            <person name="Holert J."/>
        </authorList>
    </citation>
    <scope>NUCLEOTIDE SEQUENCE [LARGE SCALE GENOMIC DNA]</scope>
    <source>
        <strain evidence="1">BC8_1</strain>
    </source>
</reference>
<dbReference type="OrthoDB" id="4770583at2"/>
<dbReference type="Proteomes" id="UP000430146">
    <property type="component" value="Unassembled WGS sequence"/>
</dbReference>
<gene>
    <name evidence="1" type="ORF">AELLOGFF_02861</name>
</gene>
<keyword evidence="2" id="KW-1185">Reference proteome</keyword>
<proteinExistence type="predicted"/>
<dbReference type="EMBL" id="CACSIP010000004">
    <property type="protein sequence ID" value="CAA0094432.1"/>
    <property type="molecule type" value="Genomic_DNA"/>
</dbReference>
<name>A0A5S9NUR4_MYCVN</name>
<dbReference type="AlphaFoldDB" id="A0A5S9NUR4"/>
<dbReference type="RefSeq" id="WP_159229190.1">
    <property type="nucleotide sequence ID" value="NZ_CACSIP010000004.1"/>
</dbReference>
<accession>A0A5S9NUR4</accession>
<evidence type="ECO:0000313" key="1">
    <source>
        <dbReference type="EMBL" id="CAA0094432.1"/>
    </source>
</evidence>
<sequence length="985" mass="109902">MTTDIRPAGPVRLPRRVETFRVQRKPRSRADFYLANHNDNGPFVTPNQALAAHDVAGDRLVLAETTSGVFHRSLITRSGESAQRIRSDHVGDFLTERITRLRPRPPAALPGCEVYASHDDAWRTLPVTSQDANLVIGETAEHFTEADAATIHFVVAFADRPGHSITVEYWPAAAQTYSLESCVDSVVHALGTLAWSDGQRMLITPQVKTLVPDSVSLDEAVSRAFKISQSLLTAPADDADARMEAVQLIQQLLMDPWDVADRPLWFARTYQPDFEAMIQMRQGKTAAAILAAEYLISCACHASAERHVDDYELESEARRFADAMTCYLRAHAGANAINAPGVTSRICNLIFEWVTQQAVRPYQSRLGLDGRKLTPKALDRLDLLVRFAPWLEYYVEVRPKGRLLKIALSNGDLVTTLALVRPRNTYVRVSGRPGVKENSRRNFVDVNLAVMTARYVLPRELVDAIETTPQLMNDLARACEKLYFNPVEARRAVQVLTPVPEIAEVVDQYATLAEADRASINEITVLMDYPPNLPPRLVAVNTSPSSRALVELGGFTAELSEFTLDIERATKFTTSPVWLNDLEKEAASVSVVVGESRKHVPLEKRSSEAGGSMCDSEWIDPDLFRGRRDQLIRLSGIMRAGIDVRPPIAIFGPRRAGKTTLAVHACRRATSSGALSDFVVIDMFSDVDGTRPDGYTERWAAVMAERISVKNCSLGEFSALDPIDVLRHIDDHLDGKLFGIVLDEFDTLLSAEPDSELRRLATRLGKLRWKNLAVIATVQRFHRSSSDLETWEFVECREDLTWRDGLTYFCPPLHDCENSGGTVVPLEAPVVLPKVFTDAVAERVGYRPYFWGRLRAQLENWFVAEEGYAVVDRDLINDVLDNIVTADPFLALPLQSTVGMRIAECRRRDLFSDGERRILAHFANRGRKGMPVEEAVAIGRTDAVSELTDRGYMRLEGKQLCLAIPIFGEFLLRHAGDFDLEADDR</sequence>
<evidence type="ECO:0000313" key="2">
    <source>
        <dbReference type="Proteomes" id="UP000430146"/>
    </source>
</evidence>
<dbReference type="Gene3D" id="3.40.50.300">
    <property type="entry name" value="P-loop containing nucleotide triphosphate hydrolases"/>
    <property type="match status" value="1"/>
</dbReference>
<dbReference type="SUPFAM" id="SSF52540">
    <property type="entry name" value="P-loop containing nucleoside triphosphate hydrolases"/>
    <property type="match status" value="1"/>
</dbReference>
<dbReference type="InterPro" id="IPR027417">
    <property type="entry name" value="P-loop_NTPase"/>
</dbReference>
<organism evidence="1 2">
    <name type="scientific">Mycolicibacterium vanbaalenii</name>
    <name type="common">Mycobacterium vanbaalenii</name>
    <dbReference type="NCBI Taxonomy" id="110539"/>
    <lineage>
        <taxon>Bacteria</taxon>
        <taxon>Bacillati</taxon>
        <taxon>Actinomycetota</taxon>
        <taxon>Actinomycetes</taxon>
        <taxon>Mycobacteriales</taxon>
        <taxon>Mycobacteriaceae</taxon>
        <taxon>Mycolicibacterium</taxon>
    </lineage>
</organism>